<feature type="compositionally biased region" description="Low complexity" evidence="1">
    <location>
        <begin position="49"/>
        <end position="91"/>
    </location>
</feature>
<dbReference type="InParanoid" id="A0A3N1HQU7"/>
<evidence type="ECO:0000313" key="3">
    <source>
        <dbReference type="EMBL" id="ROP44861.1"/>
    </source>
</evidence>
<dbReference type="AlphaFoldDB" id="A0A3N1HQU7"/>
<protein>
    <submittedName>
        <fullName evidence="3">Uncharacterized protein</fullName>
    </submittedName>
</protein>
<keyword evidence="2" id="KW-1133">Transmembrane helix</keyword>
<evidence type="ECO:0000256" key="1">
    <source>
        <dbReference type="SAM" id="MobiDB-lite"/>
    </source>
</evidence>
<sequence length="183" mass="18173">MSSPDRGTPPPRRGRRRLQVVTAVTATALVGALAGGLVAGALEDEPAPLAAATGGHHGPAAAPSSSAPSSTAPAGAHAGHATTAPGTTVGADGRVVHDHGDLEVTVMLGEDGETRVKGPVRPGAYISFVNHTTADQVLTSEDGTITVDVPLVRLVTVQAPTTPGTYRLVSGTDSTVAAELVVA</sequence>
<dbReference type="RefSeq" id="WP_148058010.1">
    <property type="nucleotide sequence ID" value="NZ_RJKN01000002.1"/>
</dbReference>
<comment type="caution">
    <text evidence="3">The sequence shown here is derived from an EMBL/GenBank/DDBJ whole genome shotgun (WGS) entry which is preliminary data.</text>
</comment>
<organism evidence="3 4">
    <name type="scientific">Pseudokineococcus lusitanus</name>
    <dbReference type="NCBI Taxonomy" id="763993"/>
    <lineage>
        <taxon>Bacteria</taxon>
        <taxon>Bacillati</taxon>
        <taxon>Actinomycetota</taxon>
        <taxon>Actinomycetes</taxon>
        <taxon>Kineosporiales</taxon>
        <taxon>Kineosporiaceae</taxon>
        <taxon>Pseudokineococcus</taxon>
    </lineage>
</organism>
<dbReference type="EMBL" id="RJKN01000002">
    <property type="protein sequence ID" value="ROP44861.1"/>
    <property type="molecule type" value="Genomic_DNA"/>
</dbReference>
<feature type="region of interest" description="Disordered" evidence="1">
    <location>
        <begin position="49"/>
        <end position="94"/>
    </location>
</feature>
<evidence type="ECO:0000313" key="4">
    <source>
        <dbReference type="Proteomes" id="UP000276232"/>
    </source>
</evidence>
<proteinExistence type="predicted"/>
<keyword evidence="2" id="KW-0472">Membrane</keyword>
<accession>A0A3N1HQU7</accession>
<keyword evidence="4" id="KW-1185">Reference proteome</keyword>
<reference evidence="3 4" key="1">
    <citation type="journal article" date="2015" name="Stand. Genomic Sci.">
        <title>Genomic Encyclopedia of Bacterial and Archaeal Type Strains, Phase III: the genomes of soil and plant-associated and newly described type strains.</title>
        <authorList>
            <person name="Whitman W.B."/>
            <person name="Woyke T."/>
            <person name="Klenk H.P."/>
            <person name="Zhou Y."/>
            <person name="Lilburn T.G."/>
            <person name="Beck B.J."/>
            <person name="De Vos P."/>
            <person name="Vandamme P."/>
            <person name="Eisen J.A."/>
            <person name="Garrity G."/>
            <person name="Hugenholtz P."/>
            <person name="Kyrpides N.C."/>
        </authorList>
    </citation>
    <scope>NUCLEOTIDE SEQUENCE [LARGE SCALE GENOMIC DNA]</scope>
    <source>
        <strain evidence="3 4">CECT 7306</strain>
    </source>
</reference>
<name>A0A3N1HQU7_9ACTN</name>
<keyword evidence="2" id="KW-0812">Transmembrane</keyword>
<evidence type="ECO:0000256" key="2">
    <source>
        <dbReference type="SAM" id="Phobius"/>
    </source>
</evidence>
<feature type="transmembrane region" description="Helical" evidence="2">
    <location>
        <begin position="20"/>
        <end position="42"/>
    </location>
</feature>
<gene>
    <name evidence="3" type="ORF">EDC03_0991</name>
</gene>
<dbReference type="OrthoDB" id="574459at2"/>
<dbReference type="Proteomes" id="UP000276232">
    <property type="component" value="Unassembled WGS sequence"/>
</dbReference>